<dbReference type="Gene3D" id="2.40.10.10">
    <property type="entry name" value="Trypsin-like serine proteases"/>
    <property type="match status" value="1"/>
</dbReference>
<dbReference type="PANTHER" id="PTHR24276">
    <property type="entry name" value="POLYSERASE-RELATED"/>
    <property type="match status" value="1"/>
</dbReference>
<dbReference type="AlphaFoldDB" id="A0A660CBF3"/>
<keyword evidence="2" id="KW-1015">Disulfide bond</keyword>
<dbReference type="Proteomes" id="UP000317303">
    <property type="component" value="Unassembled WGS sequence"/>
</dbReference>
<organism evidence="5 6">
    <name type="scientific">Prauserella rugosa</name>
    <dbReference type="NCBI Taxonomy" id="43354"/>
    <lineage>
        <taxon>Bacteria</taxon>
        <taxon>Bacillati</taxon>
        <taxon>Actinomycetota</taxon>
        <taxon>Actinomycetes</taxon>
        <taxon>Pseudonocardiales</taxon>
        <taxon>Pseudonocardiaceae</taxon>
        <taxon>Prauserella</taxon>
    </lineage>
</organism>
<dbReference type="Pfam" id="PF00089">
    <property type="entry name" value="Trypsin"/>
    <property type="match status" value="1"/>
</dbReference>
<dbReference type="InterPro" id="IPR050430">
    <property type="entry name" value="Peptidase_S1"/>
</dbReference>
<evidence type="ECO:0000256" key="1">
    <source>
        <dbReference type="ARBA" id="ARBA00007664"/>
    </source>
</evidence>
<dbReference type="SUPFAM" id="SSF50494">
    <property type="entry name" value="Trypsin-like serine proteases"/>
    <property type="match status" value="1"/>
</dbReference>
<dbReference type="PROSITE" id="PS50240">
    <property type="entry name" value="TRYPSIN_DOM"/>
    <property type="match status" value="1"/>
</dbReference>
<dbReference type="InterPro" id="IPR001314">
    <property type="entry name" value="Peptidase_S1A"/>
</dbReference>
<protein>
    <submittedName>
        <fullName evidence="5">Trypsin</fullName>
    </submittedName>
</protein>
<dbReference type="InterPro" id="IPR043504">
    <property type="entry name" value="Peptidase_S1_PA_chymotrypsin"/>
</dbReference>
<feature type="signal peptide" evidence="3">
    <location>
        <begin position="1"/>
        <end position="29"/>
    </location>
</feature>
<evidence type="ECO:0000313" key="5">
    <source>
        <dbReference type="EMBL" id="TWH20636.1"/>
    </source>
</evidence>
<proteinExistence type="inferred from homology"/>
<dbReference type="RefSeq" id="WP_084705762.1">
    <property type="nucleotide sequence ID" value="NZ_JOIJ01000005.1"/>
</dbReference>
<comment type="caution">
    <text evidence="5">The sequence shown here is derived from an EMBL/GenBank/DDBJ whole genome shotgun (WGS) entry which is preliminary data.</text>
</comment>
<evidence type="ECO:0000313" key="6">
    <source>
        <dbReference type="Proteomes" id="UP000317303"/>
    </source>
</evidence>
<dbReference type="SMART" id="SM00020">
    <property type="entry name" value="Tryp_SPc"/>
    <property type="match status" value="1"/>
</dbReference>
<accession>A0A660CBF3</accession>
<dbReference type="PRINTS" id="PR00722">
    <property type="entry name" value="CHYMOTRYPSIN"/>
</dbReference>
<name>A0A660CBF3_9PSEU</name>
<evidence type="ECO:0000256" key="2">
    <source>
        <dbReference type="ARBA" id="ARBA00023157"/>
    </source>
</evidence>
<dbReference type="PROSITE" id="PS51257">
    <property type="entry name" value="PROKAR_LIPOPROTEIN"/>
    <property type="match status" value="1"/>
</dbReference>
<dbReference type="EMBL" id="VLJV01000001">
    <property type="protein sequence ID" value="TWH20636.1"/>
    <property type="molecule type" value="Genomic_DNA"/>
</dbReference>
<feature type="chain" id="PRO_5024791791" evidence="3">
    <location>
        <begin position="30"/>
        <end position="256"/>
    </location>
</feature>
<dbReference type="PANTHER" id="PTHR24276:SF98">
    <property type="entry name" value="FI18310P1-RELATED"/>
    <property type="match status" value="1"/>
</dbReference>
<gene>
    <name evidence="5" type="ORF">JD82_02483</name>
</gene>
<dbReference type="FunFam" id="2.40.10.10:FF:000068">
    <property type="entry name" value="transmembrane protease serine 2"/>
    <property type="match status" value="1"/>
</dbReference>
<sequence>MRGLFGKAAAVAAAFVLACAPAVSNSAQASVQPDVVGGTPTDETYPFMTSLADGDGHFCGASLIRSNWLVTAAHCVDGVAADTLTARIGSADRTEGGEVAQPAELVVHPSYTAPGSPNDLALVRLAEPVTATPIDIAESAEPGTATRLLGWGRTCAQDGCGESPVMLQQLDTRVVQDDRCAAGFTARSEVCTGNPDGGGACYGDSGGPQIVRDGDRWRLIGMSSRAGNDDAVCGTAPSIYTSAPAHRTWIDETIAA</sequence>
<keyword evidence="3" id="KW-0732">Signal</keyword>
<dbReference type="InterPro" id="IPR018114">
    <property type="entry name" value="TRYPSIN_HIS"/>
</dbReference>
<evidence type="ECO:0000256" key="3">
    <source>
        <dbReference type="SAM" id="SignalP"/>
    </source>
</evidence>
<evidence type="ECO:0000259" key="4">
    <source>
        <dbReference type="PROSITE" id="PS50240"/>
    </source>
</evidence>
<dbReference type="InterPro" id="IPR009003">
    <property type="entry name" value="Peptidase_S1_PA"/>
</dbReference>
<dbReference type="GO" id="GO:0004252">
    <property type="term" value="F:serine-type endopeptidase activity"/>
    <property type="evidence" value="ECO:0007669"/>
    <property type="project" value="InterPro"/>
</dbReference>
<reference evidence="5 6" key="1">
    <citation type="submission" date="2019-07" db="EMBL/GenBank/DDBJ databases">
        <title>R&amp;d 2014.</title>
        <authorList>
            <person name="Klenk H.-P."/>
        </authorList>
    </citation>
    <scope>NUCLEOTIDE SEQUENCE [LARGE SCALE GENOMIC DNA]</scope>
    <source>
        <strain evidence="5 6">DSM 43194</strain>
    </source>
</reference>
<dbReference type="GO" id="GO:0006508">
    <property type="term" value="P:proteolysis"/>
    <property type="evidence" value="ECO:0007669"/>
    <property type="project" value="InterPro"/>
</dbReference>
<dbReference type="InterPro" id="IPR001254">
    <property type="entry name" value="Trypsin_dom"/>
</dbReference>
<dbReference type="CDD" id="cd00190">
    <property type="entry name" value="Tryp_SPc"/>
    <property type="match status" value="1"/>
</dbReference>
<dbReference type="OrthoDB" id="3657335at2"/>
<keyword evidence="6" id="KW-1185">Reference proteome</keyword>
<dbReference type="PROSITE" id="PS00134">
    <property type="entry name" value="TRYPSIN_HIS"/>
    <property type="match status" value="1"/>
</dbReference>
<comment type="similarity">
    <text evidence="1">Belongs to the peptidase S1 family.</text>
</comment>
<feature type="domain" description="Peptidase S1" evidence="4">
    <location>
        <begin position="35"/>
        <end position="255"/>
    </location>
</feature>